<name>A0A2A5SPA1_LACLC</name>
<proteinExistence type="predicted"/>
<gene>
    <name evidence="1" type="ORF">RU92_GL001612</name>
</gene>
<comment type="caution">
    <text evidence="1">The sequence shown here is derived from an EMBL/GenBank/DDBJ whole genome shotgun (WGS) entry which is preliminary data.</text>
</comment>
<evidence type="ECO:0000313" key="2">
    <source>
        <dbReference type="Proteomes" id="UP000218711"/>
    </source>
</evidence>
<sequence length="128" mass="15701">MKEFIMIEKEMFEEIRKLFTEFDYHKEVYKSFWKNPSVDELIGLAFFQMSNTVSSHFINYDWLFRTSDEPETGKIFEELELLEDEIYGEFINFFDFYYKYRTYSTQYKEASFEKYLELQDKTNKSSGS</sequence>
<dbReference type="Proteomes" id="UP000218711">
    <property type="component" value="Unassembled WGS sequence"/>
</dbReference>
<reference evidence="1 2" key="1">
    <citation type="submission" date="2014-12" db="EMBL/GenBank/DDBJ databases">
        <title>Draft genome sequences of 10 type strains of Lactococcus.</title>
        <authorList>
            <person name="Sun Z."/>
            <person name="Zhong Z."/>
            <person name="Liu W."/>
            <person name="Zhang W."/>
            <person name="Zhang H."/>
        </authorList>
    </citation>
    <scope>NUCLEOTIDE SEQUENCE [LARGE SCALE GENOMIC DNA]</scope>
    <source>
        <strain evidence="1 2">DSM 21502</strain>
    </source>
</reference>
<accession>A0A2A5SPA1</accession>
<organism evidence="1 2">
    <name type="scientific">Lactococcus cremoris subsp. tructae</name>
    <dbReference type="NCBI Taxonomy" id="542833"/>
    <lineage>
        <taxon>Bacteria</taxon>
        <taxon>Bacillati</taxon>
        <taxon>Bacillota</taxon>
        <taxon>Bacilli</taxon>
        <taxon>Lactobacillales</taxon>
        <taxon>Streptococcaceae</taxon>
        <taxon>Lactococcus</taxon>
    </lineage>
</organism>
<dbReference type="AlphaFoldDB" id="A0A2A5SPA1"/>
<protein>
    <submittedName>
        <fullName evidence="1">Uncharacterized protein</fullName>
    </submittedName>
</protein>
<evidence type="ECO:0000313" key="1">
    <source>
        <dbReference type="EMBL" id="PCS15653.1"/>
    </source>
</evidence>
<dbReference type="EMBL" id="JXKC01000020">
    <property type="protein sequence ID" value="PCS15653.1"/>
    <property type="molecule type" value="Genomic_DNA"/>
</dbReference>